<dbReference type="InterPro" id="IPR038765">
    <property type="entry name" value="Papain-like_cys_pep_sf"/>
</dbReference>
<evidence type="ECO:0000256" key="5">
    <source>
        <dbReference type="ARBA" id="ARBA00023145"/>
    </source>
</evidence>
<dbReference type="SUPFAM" id="SSF54001">
    <property type="entry name" value="Cysteine proteinases"/>
    <property type="match status" value="1"/>
</dbReference>
<keyword evidence="3" id="KW-0378">Hydrolase</keyword>
<evidence type="ECO:0000256" key="1">
    <source>
        <dbReference type="ARBA" id="ARBA00008455"/>
    </source>
</evidence>
<dbReference type="AlphaFoldDB" id="A0AAV2TG57"/>
<gene>
    <name evidence="8" type="ORF">CDAUBV1_LOCUS9128</name>
</gene>
<dbReference type="Proteomes" id="UP001497525">
    <property type="component" value="Unassembled WGS sequence"/>
</dbReference>
<reference evidence="8" key="1">
    <citation type="submission" date="2024-06" db="EMBL/GenBank/DDBJ databases">
        <authorList>
            <person name="Liu X."/>
            <person name="Lenzi L."/>
            <person name="Haldenby T S."/>
            <person name="Uol C."/>
        </authorList>
    </citation>
    <scope>NUCLEOTIDE SEQUENCE</scope>
</reference>
<dbReference type="GO" id="GO:0008234">
    <property type="term" value="F:cysteine-type peptidase activity"/>
    <property type="evidence" value="ECO:0007669"/>
    <property type="project" value="UniProtKB-KW"/>
</dbReference>
<evidence type="ECO:0000256" key="2">
    <source>
        <dbReference type="ARBA" id="ARBA00022670"/>
    </source>
</evidence>
<accession>A0AAV2TG57</accession>
<keyword evidence="6" id="KW-1015">Disulfide bond</keyword>
<dbReference type="InterPro" id="IPR025661">
    <property type="entry name" value="Pept_asp_AS"/>
</dbReference>
<evidence type="ECO:0000256" key="3">
    <source>
        <dbReference type="ARBA" id="ARBA00022801"/>
    </source>
</evidence>
<dbReference type="InterPro" id="IPR039417">
    <property type="entry name" value="Peptidase_C1A_papain-like"/>
</dbReference>
<keyword evidence="4" id="KW-0788">Thiol protease</keyword>
<feature type="domain" description="Peptidase C1A papain C-terminal" evidence="7">
    <location>
        <begin position="102"/>
        <end position="302"/>
    </location>
</feature>
<dbReference type="FunFam" id="3.90.70.10:FF:000332">
    <property type="entry name" value="Cathepsin L1"/>
    <property type="match status" value="1"/>
</dbReference>
<sequence>MSRSRSSTTTHSLAKVLQHFCPPNVLSFKEDVRRFEIFKENLYKSQRYNELDQRDADYGITKFSHLTGEEFVRFYCNANRVSTIRSEKPDRMRGHVLTSEPIPDNFDWRQRGAVTEVKQQGLCGSCWAFSATGNIEGQWFLKTGKLISLSEQQLVDCDGTNHGCKGGLMGRAFTAIERMGGLQSEEDYEYNASVGTCKFDNRKFVVNVKGSFRLNGDEHSLAAWLCRNGSHYRGGVIQPLGKECPGTDPNHAVLLVGFGTSAEGSHWIVKNSWGPEWGEKGYFRIARNVEACGIGQYAVSAIV</sequence>
<evidence type="ECO:0000259" key="7">
    <source>
        <dbReference type="SMART" id="SM00645"/>
    </source>
</evidence>
<dbReference type="PANTHER" id="PTHR12411">
    <property type="entry name" value="CYSTEINE PROTEASE FAMILY C1-RELATED"/>
    <property type="match status" value="1"/>
</dbReference>
<comment type="caution">
    <text evidence="8">The sequence shown here is derived from an EMBL/GenBank/DDBJ whole genome shotgun (WGS) entry which is preliminary data.</text>
</comment>
<evidence type="ECO:0000313" key="8">
    <source>
        <dbReference type="EMBL" id="CAL5135059.1"/>
    </source>
</evidence>
<evidence type="ECO:0000256" key="6">
    <source>
        <dbReference type="ARBA" id="ARBA00023157"/>
    </source>
</evidence>
<keyword evidence="5" id="KW-0865">Zymogen</keyword>
<evidence type="ECO:0000256" key="4">
    <source>
        <dbReference type="ARBA" id="ARBA00022807"/>
    </source>
</evidence>
<comment type="similarity">
    <text evidence="1">Belongs to the peptidase C1 family.</text>
</comment>
<dbReference type="InterPro" id="IPR000668">
    <property type="entry name" value="Peptidase_C1A_C"/>
</dbReference>
<proteinExistence type="inferred from homology"/>
<dbReference type="Pfam" id="PF08246">
    <property type="entry name" value="Inhibitor_I29"/>
    <property type="match status" value="1"/>
</dbReference>
<dbReference type="EMBL" id="CAXLJL010000245">
    <property type="protein sequence ID" value="CAL5135059.1"/>
    <property type="molecule type" value="Genomic_DNA"/>
</dbReference>
<dbReference type="PROSITE" id="PS00139">
    <property type="entry name" value="THIOL_PROTEASE_CYS"/>
    <property type="match status" value="1"/>
</dbReference>
<dbReference type="PRINTS" id="PR00705">
    <property type="entry name" value="PAPAIN"/>
</dbReference>
<dbReference type="InterPro" id="IPR013201">
    <property type="entry name" value="Prot_inhib_I29"/>
</dbReference>
<keyword evidence="2" id="KW-0645">Protease</keyword>
<dbReference type="InterPro" id="IPR000169">
    <property type="entry name" value="Pept_cys_AS"/>
</dbReference>
<dbReference type="InterPro" id="IPR013128">
    <property type="entry name" value="Peptidase_C1A"/>
</dbReference>
<dbReference type="Pfam" id="PF00112">
    <property type="entry name" value="Peptidase_C1"/>
    <property type="match status" value="1"/>
</dbReference>
<dbReference type="Gene3D" id="3.90.70.10">
    <property type="entry name" value="Cysteine proteinases"/>
    <property type="match status" value="1"/>
</dbReference>
<dbReference type="CDD" id="cd02248">
    <property type="entry name" value="Peptidase_C1A"/>
    <property type="match status" value="1"/>
</dbReference>
<dbReference type="GO" id="GO:0006508">
    <property type="term" value="P:proteolysis"/>
    <property type="evidence" value="ECO:0007669"/>
    <property type="project" value="UniProtKB-KW"/>
</dbReference>
<protein>
    <recommendedName>
        <fullName evidence="7">Peptidase C1A papain C-terminal domain-containing protein</fullName>
    </recommendedName>
</protein>
<evidence type="ECO:0000313" key="9">
    <source>
        <dbReference type="Proteomes" id="UP001497525"/>
    </source>
</evidence>
<dbReference type="PROSITE" id="PS00640">
    <property type="entry name" value="THIOL_PROTEASE_ASN"/>
    <property type="match status" value="1"/>
</dbReference>
<name>A0AAV2TG57_CALDB</name>
<dbReference type="SMART" id="SM00645">
    <property type="entry name" value="Pept_C1"/>
    <property type="match status" value="1"/>
</dbReference>
<organism evidence="8 9">
    <name type="scientific">Calicophoron daubneyi</name>
    <name type="common">Rumen fluke</name>
    <name type="synonym">Paramphistomum daubneyi</name>
    <dbReference type="NCBI Taxonomy" id="300641"/>
    <lineage>
        <taxon>Eukaryota</taxon>
        <taxon>Metazoa</taxon>
        <taxon>Spiralia</taxon>
        <taxon>Lophotrochozoa</taxon>
        <taxon>Platyhelminthes</taxon>
        <taxon>Trematoda</taxon>
        <taxon>Digenea</taxon>
        <taxon>Plagiorchiida</taxon>
        <taxon>Pronocephalata</taxon>
        <taxon>Paramphistomoidea</taxon>
        <taxon>Paramphistomidae</taxon>
        <taxon>Calicophoron</taxon>
    </lineage>
</organism>